<feature type="transmembrane region" description="Helical" evidence="2">
    <location>
        <begin position="33"/>
        <end position="53"/>
    </location>
</feature>
<dbReference type="NCBIfam" id="TIGR02185">
    <property type="entry name" value="Trep_Strep"/>
    <property type="match status" value="1"/>
</dbReference>
<accession>A0A426V3D1</accession>
<comment type="caution">
    <text evidence="3">The sequence shown here is derived from an EMBL/GenBank/DDBJ whole genome shotgun (WGS) entry which is preliminary data.</text>
</comment>
<evidence type="ECO:0000256" key="1">
    <source>
        <dbReference type="SAM" id="MobiDB-lite"/>
    </source>
</evidence>
<evidence type="ECO:0000313" key="4">
    <source>
        <dbReference type="Proteomes" id="UP000277256"/>
    </source>
</evidence>
<feature type="transmembrane region" description="Helical" evidence="2">
    <location>
        <begin position="86"/>
        <end position="102"/>
    </location>
</feature>
<protein>
    <submittedName>
        <fullName evidence="3">Trep_Strep domain-containing protein</fullName>
    </submittedName>
</protein>
<keyword evidence="2" id="KW-0812">Transmembrane</keyword>
<dbReference type="Pfam" id="PF09605">
    <property type="entry name" value="Trep_Strep"/>
    <property type="match status" value="1"/>
</dbReference>
<sequence length="218" mass="23400">MSDRPVAAPPENTSAEPSTAAAPRRTRFSARDLLNVALFAVLYFVIVFAIAMLGIVSPLVMLLTLPLSVIAAGIPYMLFLTRVRHAGMAALFGLVIGLLFLVTGHPWISTLVTVAAALAAEAALRLGRYRSRWAAIWAHALFSLWFIGPMVPLLLDRAAYLDSPGMRAMGPEYVEAFDRTVSVTVLWAYSGSTLVCGLLGGLLGAFLLKKHFTKAGLA</sequence>
<name>A0A426V3D1_9ACTN</name>
<dbReference type="RefSeq" id="WP_125245881.1">
    <property type="nucleotide sequence ID" value="NZ_RSEB01000001.1"/>
</dbReference>
<dbReference type="Proteomes" id="UP000277256">
    <property type="component" value="Unassembled WGS sequence"/>
</dbReference>
<evidence type="ECO:0000256" key="2">
    <source>
        <dbReference type="SAM" id="Phobius"/>
    </source>
</evidence>
<feature type="transmembrane region" description="Helical" evidence="2">
    <location>
        <begin position="59"/>
        <end position="79"/>
    </location>
</feature>
<dbReference type="OrthoDB" id="9781459at2"/>
<feature type="region of interest" description="Disordered" evidence="1">
    <location>
        <begin position="1"/>
        <end position="23"/>
    </location>
</feature>
<dbReference type="InterPro" id="IPR011733">
    <property type="entry name" value="CHP02185_IM"/>
</dbReference>
<keyword evidence="2" id="KW-1133">Transmembrane helix</keyword>
<dbReference type="AlphaFoldDB" id="A0A426V3D1"/>
<keyword evidence="2" id="KW-0472">Membrane</keyword>
<organism evidence="3 4">
    <name type="scientific">Glycomyces terrestris</name>
    <dbReference type="NCBI Taxonomy" id="2493553"/>
    <lineage>
        <taxon>Bacteria</taxon>
        <taxon>Bacillati</taxon>
        <taxon>Actinomycetota</taxon>
        <taxon>Actinomycetes</taxon>
        <taxon>Glycomycetales</taxon>
        <taxon>Glycomycetaceae</taxon>
        <taxon>Glycomyces</taxon>
    </lineage>
</organism>
<feature type="transmembrane region" description="Helical" evidence="2">
    <location>
        <begin position="134"/>
        <end position="155"/>
    </location>
</feature>
<keyword evidence="4" id="KW-1185">Reference proteome</keyword>
<feature type="transmembrane region" description="Helical" evidence="2">
    <location>
        <begin position="108"/>
        <end position="127"/>
    </location>
</feature>
<evidence type="ECO:0000313" key="3">
    <source>
        <dbReference type="EMBL" id="RRS01403.1"/>
    </source>
</evidence>
<dbReference type="EMBL" id="RSEB01000001">
    <property type="protein sequence ID" value="RRS01403.1"/>
    <property type="molecule type" value="Genomic_DNA"/>
</dbReference>
<reference evidence="3 4" key="1">
    <citation type="submission" date="2018-12" db="EMBL/GenBank/DDBJ databases">
        <title>Glycomyces sp. YIM 121974 draft genome.</title>
        <authorList>
            <person name="Li Q."/>
        </authorList>
    </citation>
    <scope>NUCLEOTIDE SEQUENCE [LARGE SCALE GENOMIC DNA]</scope>
    <source>
        <strain evidence="3 4">YIM 121974</strain>
    </source>
</reference>
<feature type="transmembrane region" description="Helical" evidence="2">
    <location>
        <begin position="186"/>
        <end position="208"/>
    </location>
</feature>
<gene>
    <name evidence="3" type="ORF">EIW28_01105</name>
</gene>
<proteinExistence type="predicted"/>